<dbReference type="SUPFAM" id="SSF55031">
    <property type="entry name" value="Bacterial exopeptidase dimerisation domain"/>
    <property type="match status" value="1"/>
</dbReference>
<gene>
    <name evidence="3" type="ORF">METZ01_LOCUS99420</name>
</gene>
<dbReference type="PANTHER" id="PTHR11014:SF63">
    <property type="entry name" value="METALLOPEPTIDASE, PUTATIVE (AFU_ORTHOLOGUE AFUA_6G09600)-RELATED"/>
    <property type="match status" value="1"/>
</dbReference>
<dbReference type="InterPro" id="IPR011650">
    <property type="entry name" value="Peptidase_M20_dimer"/>
</dbReference>
<reference evidence="3" key="1">
    <citation type="submission" date="2018-05" db="EMBL/GenBank/DDBJ databases">
        <authorList>
            <person name="Lanie J.A."/>
            <person name="Ng W.-L."/>
            <person name="Kazmierczak K.M."/>
            <person name="Andrzejewski T.M."/>
            <person name="Davidsen T.M."/>
            <person name="Wayne K.J."/>
            <person name="Tettelin H."/>
            <person name="Glass J.I."/>
            <person name="Rusch D."/>
            <person name="Podicherti R."/>
            <person name="Tsui H.-C.T."/>
            <person name="Winkler M.E."/>
        </authorList>
    </citation>
    <scope>NUCLEOTIDE SEQUENCE</scope>
</reference>
<evidence type="ECO:0000259" key="2">
    <source>
        <dbReference type="Pfam" id="PF07687"/>
    </source>
</evidence>
<dbReference type="EMBL" id="UINC01010473">
    <property type="protein sequence ID" value="SVA46566.1"/>
    <property type="molecule type" value="Genomic_DNA"/>
</dbReference>
<dbReference type="InterPro" id="IPR017439">
    <property type="entry name" value="Amidohydrolase"/>
</dbReference>
<dbReference type="PIRSF" id="PIRSF005962">
    <property type="entry name" value="Pept_M20D_amidohydro"/>
    <property type="match status" value="1"/>
</dbReference>
<dbReference type="GO" id="GO:0016787">
    <property type="term" value="F:hydrolase activity"/>
    <property type="evidence" value="ECO:0007669"/>
    <property type="project" value="UniProtKB-KW"/>
</dbReference>
<dbReference type="PANTHER" id="PTHR11014">
    <property type="entry name" value="PEPTIDASE M20 FAMILY MEMBER"/>
    <property type="match status" value="1"/>
</dbReference>
<dbReference type="Pfam" id="PF07687">
    <property type="entry name" value="M20_dimer"/>
    <property type="match status" value="1"/>
</dbReference>
<keyword evidence="1" id="KW-0378">Hydrolase</keyword>
<dbReference type="NCBIfam" id="TIGR01891">
    <property type="entry name" value="amidohydrolases"/>
    <property type="match status" value="1"/>
</dbReference>
<feature type="domain" description="Peptidase M20 dimerisation" evidence="2">
    <location>
        <begin position="185"/>
        <end position="279"/>
    </location>
</feature>
<dbReference type="AlphaFoldDB" id="A0A381W1Y9"/>
<protein>
    <recommendedName>
        <fullName evidence="2">Peptidase M20 dimerisation domain-containing protein</fullName>
    </recommendedName>
</protein>
<evidence type="ECO:0000313" key="3">
    <source>
        <dbReference type="EMBL" id="SVA46566.1"/>
    </source>
</evidence>
<dbReference type="SUPFAM" id="SSF53187">
    <property type="entry name" value="Zn-dependent exopeptidases"/>
    <property type="match status" value="1"/>
</dbReference>
<proteinExistence type="predicted"/>
<dbReference type="InterPro" id="IPR002933">
    <property type="entry name" value="Peptidase_M20"/>
</dbReference>
<name>A0A381W1Y9_9ZZZZ</name>
<evidence type="ECO:0000256" key="1">
    <source>
        <dbReference type="ARBA" id="ARBA00022801"/>
    </source>
</evidence>
<sequence>MQIIPEIEAFREELITLRRDIHAHPELAFEEERTSSLVSEFLDSCGFAVNRGLAKTGVVGTLVRGEGRRVGLRADMDALPMQEENNFEHKSKEDGKMHACGHDGHTVMLLAAARYLSEHLDFSGTINVIFQPAEEAAGGAKVMIEEGLFEQFPMDAVFGMHNWPGIDAGKFAMRPGPMMASLDCFDISIEGRGAHGALPHEGVDPIVIASQVITALQSIVSRNVDPLRSAVVSVTKVHAGSAHNIIPECVELGGGLRCFEPEIREVLRSRIKSIVERVCEGMGARGSVIFGSGYPAVINYPEDIILAGKVASDIVGAENVDIDSEPSMGSEDFAYMLEKKPGCYVFIGNGVGEGSCMVHNPNYDFNDDILILGATYWVRLAQMYLEGQSS</sequence>
<dbReference type="Pfam" id="PF01546">
    <property type="entry name" value="Peptidase_M20"/>
    <property type="match status" value="1"/>
</dbReference>
<accession>A0A381W1Y9</accession>
<dbReference type="FunFam" id="3.30.70.360:FF:000001">
    <property type="entry name" value="N-acetyldiaminopimelate deacetylase"/>
    <property type="match status" value="1"/>
</dbReference>
<organism evidence="3">
    <name type="scientific">marine metagenome</name>
    <dbReference type="NCBI Taxonomy" id="408172"/>
    <lineage>
        <taxon>unclassified sequences</taxon>
        <taxon>metagenomes</taxon>
        <taxon>ecological metagenomes</taxon>
    </lineage>
</organism>
<dbReference type="Gene3D" id="3.30.70.360">
    <property type="match status" value="1"/>
</dbReference>
<dbReference type="CDD" id="cd05666">
    <property type="entry name" value="M20_Acy1-like"/>
    <property type="match status" value="1"/>
</dbReference>
<dbReference type="Gene3D" id="3.40.630.10">
    <property type="entry name" value="Zn peptidases"/>
    <property type="match status" value="1"/>
</dbReference>
<dbReference type="InterPro" id="IPR036264">
    <property type="entry name" value="Bact_exopeptidase_dim_dom"/>
</dbReference>